<protein>
    <submittedName>
        <fullName evidence="1">Uncharacterized protein</fullName>
    </submittedName>
</protein>
<dbReference type="EMBL" id="CM023470">
    <property type="protein sequence ID" value="KAH7979349.1"/>
    <property type="molecule type" value="Genomic_DNA"/>
</dbReference>
<organism evidence="1 2">
    <name type="scientific">Dermacentor silvarum</name>
    <name type="common">Tick</name>
    <dbReference type="NCBI Taxonomy" id="543639"/>
    <lineage>
        <taxon>Eukaryota</taxon>
        <taxon>Metazoa</taxon>
        <taxon>Ecdysozoa</taxon>
        <taxon>Arthropoda</taxon>
        <taxon>Chelicerata</taxon>
        <taxon>Arachnida</taxon>
        <taxon>Acari</taxon>
        <taxon>Parasitiformes</taxon>
        <taxon>Ixodida</taxon>
        <taxon>Ixodoidea</taxon>
        <taxon>Ixodidae</taxon>
        <taxon>Rhipicephalinae</taxon>
        <taxon>Dermacentor</taxon>
    </lineage>
</organism>
<reference evidence="1" key="1">
    <citation type="submission" date="2020-05" db="EMBL/GenBank/DDBJ databases">
        <title>Large-scale comparative analyses of tick genomes elucidate their genetic diversity and vector capacities.</title>
        <authorList>
            <person name="Jia N."/>
            <person name="Wang J."/>
            <person name="Shi W."/>
            <person name="Du L."/>
            <person name="Sun Y."/>
            <person name="Zhan W."/>
            <person name="Jiang J."/>
            <person name="Wang Q."/>
            <person name="Zhang B."/>
            <person name="Ji P."/>
            <person name="Sakyi L.B."/>
            <person name="Cui X."/>
            <person name="Yuan T."/>
            <person name="Jiang B."/>
            <person name="Yang W."/>
            <person name="Lam T.T.-Y."/>
            <person name="Chang Q."/>
            <person name="Ding S."/>
            <person name="Wang X."/>
            <person name="Zhu J."/>
            <person name="Ruan X."/>
            <person name="Zhao L."/>
            <person name="Wei J."/>
            <person name="Que T."/>
            <person name="Du C."/>
            <person name="Cheng J."/>
            <person name="Dai P."/>
            <person name="Han X."/>
            <person name="Huang E."/>
            <person name="Gao Y."/>
            <person name="Liu J."/>
            <person name="Shao H."/>
            <person name="Ye R."/>
            <person name="Li L."/>
            <person name="Wei W."/>
            <person name="Wang X."/>
            <person name="Wang C."/>
            <person name="Yang T."/>
            <person name="Huo Q."/>
            <person name="Li W."/>
            <person name="Guo W."/>
            <person name="Chen H."/>
            <person name="Zhou L."/>
            <person name="Ni X."/>
            <person name="Tian J."/>
            <person name="Zhou Y."/>
            <person name="Sheng Y."/>
            <person name="Liu T."/>
            <person name="Pan Y."/>
            <person name="Xia L."/>
            <person name="Li J."/>
            <person name="Zhao F."/>
            <person name="Cao W."/>
        </authorList>
    </citation>
    <scope>NUCLEOTIDE SEQUENCE</scope>
    <source>
        <strain evidence="1">Dsil-2018</strain>
    </source>
</reference>
<proteinExistence type="predicted"/>
<comment type="caution">
    <text evidence="1">The sequence shown here is derived from an EMBL/GenBank/DDBJ whole genome shotgun (WGS) entry which is preliminary data.</text>
</comment>
<name>A0ACB8DZ35_DERSI</name>
<evidence type="ECO:0000313" key="2">
    <source>
        <dbReference type="Proteomes" id="UP000821865"/>
    </source>
</evidence>
<evidence type="ECO:0000313" key="1">
    <source>
        <dbReference type="EMBL" id="KAH7979349.1"/>
    </source>
</evidence>
<gene>
    <name evidence="1" type="ORF">HPB49_009125</name>
</gene>
<dbReference type="Proteomes" id="UP000821865">
    <property type="component" value="Chromosome 1"/>
</dbReference>
<sequence>MKASAPKAQQMTKMMARFVARGMHPYNIVEETGILDMMKFAMPDYAVQSRTTFSRAIIPDLYAHQAKRR</sequence>
<accession>A0ACB8DZ35</accession>
<keyword evidence="2" id="KW-1185">Reference proteome</keyword>